<dbReference type="AlphaFoldDB" id="A0A645GFX0"/>
<dbReference type="EMBL" id="VSSQ01075147">
    <property type="protein sequence ID" value="MPN25831.1"/>
    <property type="molecule type" value="Genomic_DNA"/>
</dbReference>
<evidence type="ECO:0000313" key="1">
    <source>
        <dbReference type="EMBL" id="MPN25831.1"/>
    </source>
</evidence>
<protein>
    <submittedName>
        <fullName evidence="1">Uncharacterized protein</fullName>
    </submittedName>
</protein>
<comment type="caution">
    <text evidence="1">The sequence shown here is derived from an EMBL/GenBank/DDBJ whole genome shotgun (WGS) entry which is preliminary data.</text>
</comment>
<reference evidence="1" key="1">
    <citation type="submission" date="2019-08" db="EMBL/GenBank/DDBJ databases">
        <authorList>
            <person name="Kucharzyk K."/>
            <person name="Murdoch R.W."/>
            <person name="Higgins S."/>
            <person name="Loffler F."/>
        </authorList>
    </citation>
    <scope>NUCLEOTIDE SEQUENCE</scope>
</reference>
<accession>A0A645GFX0</accession>
<organism evidence="1">
    <name type="scientific">bioreactor metagenome</name>
    <dbReference type="NCBI Taxonomy" id="1076179"/>
    <lineage>
        <taxon>unclassified sequences</taxon>
        <taxon>metagenomes</taxon>
        <taxon>ecological metagenomes</taxon>
    </lineage>
</organism>
<proteinExistence type="predicted"/>
<gene>
    <name evidence="1" type="ORF">SDC9_173247</name>
</gene>
<name>A0A645GFX0_9ZZZZ</name>
<sequence>MGKRERPGGEASDGAILPHAGRDILHHLLAACHVMVFRVPHAQPVLVIHLDDEAVCKRVHAQSVNRILVPLVCLHIELKAKVLRDIFCPDFLLLRDIGFKPAFDQPV</sequence>